<organism evidence="2">
    <name type="scientific">Manihot esculenta</name>
    <name type="common">Cassava</name>
    <name type="synonym">Jatropha manihot</name>
    <dbReference type="NCBI Taxonomy" id="3983"/>
    <lineage>
        <taxon>Eukaryota</taxon>
        <taxon>Viridiplantae</taxon>
        <taxon>Streptophyta</taxon>
        <taxon>Embryophyta</taxon>
        <taxon>Tracheophyta</taxon>
        <taxon>Spermatophyta</taxon>
        <taxon>Magnoliopsida</taxon>
        <taxon>eudicotyledons</taxon>
        <taxon>Gunneridae</taxon>
        <taxon>Pentapetalae</taxon>
        <taxon>rosids</taxon>
        <taxon>fabids</taxon>
        <taxon>Malpighiales</taxon>
        <taxon>Euphorbiaceae</taxon>
        <taxon>Crotonoideae</taxon>
        <taxon>Manihoteae</taxon>
        <taxon>Manihot</taxon>
    </lineage>
</organism>
<evidence type="ECO:0000256" key="1">
    <source>
        <dbReference type="SAM" id="Phobius"/>
    </source>
</evidence>
<feature type="transmembrane region" description="Helical" evidence="1">
    <location>
        <begin position="44"/>
        <end position="64"/>
    </location>
</feature>
<evidence type="ECO:0000313" key="2">
    <source>
        <dbReference type="EMBL" id="OAY50318.1"/>
    </source>
</evidence>
<accession>A0A2C9VY36</accession>
<proteinExistence type="predicted"/>
<name>A0A2C9VY36_MANES</name>
<keyword evidence="1" id="KW-0472">Membrane</keyword>
<sequence length="127" mass="13625">MAARDSVALSSDICSHKLCKTVLCRIALFARCFHTLATPLPLPFLKLLSALLSIFLCFSLIFTLSANEDANQDPINLPGFKPTNSFVATYTALGSYQAVKSPIQVANGNLGGGPPSSEELQQLRVLL</sequence>
<reference evidence="2" key="1">
    <citation type="submission" date="2016-02" db="EMBL/GenBank/DDBJ databases">
        <title>WGS assembly of Manihot esculenta.</title>
        <authorList>
            <person name="Bredeson J.V."/>
            <person name="Prochnik S.E."/>
            <person name="Lyons J.B."/>
            <person name="Schmutz J."/>
            <person name="Grimwood J."/>
            <person name="Vrebalov J."/>
            <person name="Bart R.S."/>
            <person name="Amuge T."/>
            <person name="Ferguson M.E."/>
            <person name="Green R."/>
            <person name="Putnam N."/>
            <person name="Stites J."/>
            <person name="Rounsley S."/>
            <person name="Rokhsar D.S."/>
        </authorList>
    </citation>
    <scope>NUCLEOTIDE SEQUENCE [LARGE SCALE GENOMIC DNA]</scope>
    <source>
        <tissue evidence="2">Leaf</tissue>
    </source>
</reference>
<dbReference type="AlphaFoldDB" id="A0A2C9VY36"/>
<keyword evidence="1" id="KW-0812">Transmembrane</keyword>
<keyword evidence="1" id="KW-1133">Transmembrane helix</keyword>
<gene>
    <name evidence="2" type="ORF">MANES_05G126300</name>
</gene>
<protein>
    <submittedName>
        <fullName evidence="2">Uncharacterized protein</fullName>
    </submittedName>
</protein>
<dbReference type="EMBL" id="CM004391">
    <property type="protein sequence ID" value="OAY50318.1"/>
    <property type="molecule type" value="Genomic_DNA"/>
</dbReference>